<keyword evidence="1" id="KW-0378">Hydrolase</keyword>
<evidence type="ECO:0000256" key="1">
    <source>
        <dbReference type="RuleBase" id="RU363044"/>
    </source>
</evidence>
<evidence type="ECO:0000313" key="4">
    <source>
        <dbReference type="EMBL" id="KAF2896753.1"/>
    </source>
</evidence>
<dbReference type="InterPro" id="IPR010285">
    <property type="entry name" value="DNA_helicase_pif1-like_DEAD"/>
</dbReference>
<protein>
    <recommendedName>
        <fullName evidence="1">ATP-dependent DNA helicase</fullName>
        <ecNumber evidence="1">5.6.2.3</ecNumber>
    </recommendedName>
</protein>
<evidence type="ECO:0000313" key="5">
    <source>
        <dbReference type="Proteomes" id="UP000801492"/>
    </source>
</evidence>
<dbReference type="Pfam" id="PF05970">
    <property type="entry name" value="PIF1"/>
    <property type="match status" value="2"/>
</dbReference>
<keyword evidence="5" id="KW-1185">Reference proteome</keyword>
<dbReference type="Pfam" id="PF14214">
    <property type="entry name" value="Helitron_like_N"/>
    <property type="match status" value="1"/>
</dbReference>
<name>A0A8K0CZS3_IGNLU</name>
<proteinExistence type="inferred from homology"/>
<dbReference type="GO" id="GO:0006310">
    <property type="term" value="P:DNA recombination"/>
    <property type="evidence" value="ECO:0007669"/>
    <property type="project" value="UniProtKB-KW"/>
</dbReference>
<dbReference type="OrthoDB" id="8121869at2759"/>
<dbReference type="InterPro" id="IPR025476">
    <property type="entry name" value="Helitron_helicase-like"/>
</dbReference>
<dbReference type="GO" id="GO:0043139">
    <property type="term" value="F:5'-3' DNA helicase activity"/>
    <property type="evidence" value="ECO:0007669"/>
    <property type="project" value="UniProtKB-EC"/>
</dbReference>
<organism evidence="4 5">
    <name type="scientific">Ignelater luminosus</name>
    <name type="common">Cucubano</name>
    <name type="synonym">Pyrophorus luminosus</name>
    <dbReference type="NCBI Taxonomy" id="2038154"/>
    <lineage>
        <taxon>Eukaryota</taxon>
        <taxon>Metazoa</taxon>
        <taxon>Ecdysozoa</taxon>
        <taxon>Arthropoda</taxon>
        <taxon>Hexapoda</taxon>
        <taxon>Insecta</taxon>
        <taxon>Pterygota</taxon>
        <taxon>Neoptera</taxon>
        <taxon>Endopterygota</taxon>
        <taxon>Coleoptera</taxon>
        <taxon>Polyphaga</taxon>
        <taxon>Elateriformia</taxon>
        <taxon>Elateroidea</taxon>
        <taxon>Elateridae</taxon>
        <taxon>Agrypninae</taxon>
        <taxon>Pyrophorini</taxon>
        <taxon>Ignelater</taxon>
    </lineage>
</organism>
<accession>A0A8K0CZS3</accession>
<comment type="catalytic activity">
    <reaction evidence="1">
        <text>ATP + H2O = ADP + phosphate + H(+)</text>
        <dbReference type="Rhea" id="RHEA:13065"/>
        <dbReference type="ChEBI" id="CHEBI:15377"/>
        <dbReference type="ChEBI" id="CHEBI:15378"/>
        <dbReference type="ChEBI" id="CHEBI:30616"/>
        <dbReference type="ChEBI" id="CHEBI:43474"/>
        <dbReference type="ChEBI" id="CHEBI:456216"/>
        <dbReference type="EC" id="5.6.2.3"/>
    </reaction>
</comment>
<reference evidence="4" key="1">
    <citation type="submission" date="2019-08" db="EMBL/GenBank/DDBJ databases">
        <title>The genome of the North American firefly Photinus pyralis.</title>
        <authorList>
            <consortium name="Photinus pyralis genome working group"/>
            <person name="Fallon T.R."/>
            <person name="Sander Lower S.E."/>
            <person name="Weng J.-K."/>
        </authorList>
    </citation>
    <scope>NUCLEOTIDE SEQUENCE</scope>
    <source>
        <strain evidence="4">TRF0915ILg1</strain>
        <tissue evidence="4">Whole body</tissue>
    </source>
</reference>
<dbReference type="EC" id="5.6.2.3" evidence="1"/>
<dbReference type="GO" id="GO:0000723">
    <property type="term" value="P:telomere maintenance"/>
    <property type="evidence" value="ECO:0007669"/>
    <property type="project" value="InterPro"/>
</dbReference>
<sequence length="1053" mass="121265">NTDFAFYFVDTRTDSIGSLQPLEDAQHKFLQIYFMGNMEEQLDRRQEINAAMKRAILQYLQQLLHEHHALVRLFKSALERMPNDDYKVVIRADKRPSGTHERTFNAPTIDEVAILIVGENLETRDIVLTRRDTGQLQQISETHCSYDTLQYPLMFWQGEDGYYFNIKMINPLNGEETTKKVSSMNYYAYRLMIRQNADNYLLRFRRLFQQYCVDMYVKIETERLTFIRLNQAKLRSEEYIHLRDAIGSPRHMHEYAQDAMTYVRHYGRPDLFITFTCNPKWIEIVQLLLPGQTSSDRHDITARVFRQKMWSLMNYIVKQRVFGDTRCWMYSIKWQKRGLPHAHILIWLVERIQPDQIDDIICAEIPDHEADPDLHDVVITNMIHGPCGAINPQSPCMVDGKCSKRYPRKLTAETVTANDGYPLYRRRSPDDNGRTITTKVKRMDFVVDNSCIVPYSPLISKTFKTHCNAAIWRFLASNPLIPTMKFARYQVGRYVNCNEAIWRIFAFPIHERHPTVVHLAVHLENGQRVYFTASNVVQRAETPPATTLTSFFAICQSDPFARTFLYSEMPRYYTWNASSKNFQRRKQGDAVPGYPDVRSTDALGRMYTVHPKNDECFYLRLLLVNVRGPTSFESLRTVNGTIFPTYRAACEELNLLENDTHWDTTIDNISEDILHQIRVSSRNPDLEMNEEIHNRALLLIEDMCYLMCGSLLVRLGMPAPNREMNDAFNRELEREREYDHQELDLVVQTNVPLLNPQQKEVYDTLMKAIDDGNGGLYFLDAPGGTGKTFLMSVVLATVRARSNIAVAVASSGIAATLLEECRTAHSALELPLNLQTIEEPTCNIAKKLRNGQKALNRTLKDLRNDSRCFGGAMILLSGDFRQTLPVIPRSTAADEINACLKSCNLWRYVKKLQLTTNMRVALLNDTSAEDFSEQLLTIGNGRVPVDESSGLISFPQNFCNFVSSKDELINKVFPNIITNYKNNEWLSERAILAAKNKDVDDLNYIIQNEIIGAMHSCKSIDCVTNEDEATNYPIEFLNSLDVPGLPPHNLRLK</sequence>
<dbReference type="GO" id="GO:0016787">
    <property type="term" value="F:hydrolase activity"/>
    <property type="evidence" value="ECO:0007669"/>
    <property type="project" value="UniProtKB-KW"/>
</dbReference>
<dbReference type="PANTHER" id="PTHR10492:SF57">
    <property type="entry name" value="ATP-DEPENDENT DNA HELICASE"/>
    <property type="match status" value="1"/>
</dbReference>
<dbReference type="SUPFAM" id="SSF52540">
    <property type="entry name" value="P-loop containing nucleoside triphosphate hydrolases"/>
    <property type="match status" value="2"/>
</dbReference>
<keyword evidence="1" id="KW-0067">ATP-binding</keyword>
<dbReference type="Proteomes" id="UP000801492">
    <property type="component" value="Unassembled WGS sequence"/>
</dbReference>
<dbReference type="PANTHER" id="PTHR10492">
    <property type="match status" value="1"/>
</dbReference>
<dbReference type="InterPro" id="IPR027417">
    <property type="entry name" value="P-loop_NTPase"/>
</dbReference>
<feature type="non-terminal residue" evidence="4">
    <location>
        <position position="1"/>
    </location>
</feature>
<dbReference type="GO" id="GO:0006281">
    <property type="term" value="P:DNA repair"/>
    <property type="evidence" value="ECO:0007669"/>
    <property type="project" value="UniProtKB-KW"/>
</dbReference>
<dbReference type="AlphaFoldDB" id="A0A8K0CZS3"/>
<gene>
    <name evidence="4" type="ORF">ILUMI_09420</name>
</gene>
<evidence type="ECO:0000259" key="2">
    <source>
        <dbReference type="Pfam" id="PF05970"/>
    </source>
</evidence>
<dbReference type="GO" id="GO:0005524">
    <property type="term" value="F:ATP binding"/>
    <property type="evidence" value="ECO:0007669"/>
    <property type="project" value="UniProtKB-KW"/>
</dbReference>
<comment type="caution">
    <text evidence="4">The sequence shown here is derived from an EMBL/GenBank/DDBJ whole genome shotgun (WGS) entry which is preliminary data.</text>
</comment>
<keyword evidence="1" id="KW-0233">DNA recombination</keyword>
<comment type="cofactor">
    <cofactor evidence="1">
        <name>Mg(2+)</name>
        <dbReference type="ChEBI" id="CHEBI:18420"/>
    </cofactor>
</comment>
<dbReference type="EMBL" id="VTPC01004765">
    <property type="protein sequence ID" value="KAF2896753.1"/>
    <property type="molecule type" value="Genomic_DNA"/>
</dbReference>
<feature type="non-terminal residue" evidence="4">
    <location>
        <position position="1053"/>
    </location>
</feature>
<keyword evidence="1" id="KW-0547">Nucleotide-binding</keyword>
<keyword evidence="1" id="KW-0234">DNA repair</keyword>
<feature type="domain" description="DNA helicase Pif1-like DEAD-box helicase" evidence="2">
    <location>
        <begin position="754"/>
        <end position="847"/>
    </location>
</feature>
<keyword evidence="1" id="KW-0227">DNA damage</keyword>
<evidence type="ECO:0000259" key="3">
    <source>
        <dbReference type="Pfam" id="PF14214"/>
    </source>
</evidence>
<dbReference type="Gene3D" id="3.40.50.300">
    <property type="entry name" value="P-loop containing nucleotide triphosphate hydrolases"/>
    <property type="match status" value="1"/>
</dbReference>
<feature type="domain" description="DNA helicase Pif1-like DEAD-box helicase" evidence="2">
    <location>
        <begin position="853"/>
        <end position="945"/>
    </location>
</feature>
<feature type="domain" description="Helitron helicase-like" evidence="3">
    <location>
        <begin position="246"/>
        <end position="346"/>
    </location>
</feature>
<keyword evidence="1" id="KW-0347">Helicase</keyword>
<comment type="similarity">
    <text evidence="1">Belongs to the helicase family.</text>
</comment>